<sequence length="107" mass="12835">MSMKEHTKISPDTRRKVRKRDKDCCILCGRPWYLECAHYISRAQGGMGIPENLVMLCRDCHFKYDNGGYREEFKKYIRDYLNSTYKNWDEKKLVYDKYSWVGGSDED</sequence>
<dbReference type="Pfam" id="PF01844">
    <property type="entry name" value="HNH"/>
    <property type="match status" value="1"/>
</dbReference>
<organism evidence="3">
    <name type="scientific">Podoviridae sp. ctoqT5</name>
    <dbReference type="NCBI Taxonomy" id="2826577"/>
    <lineage>
        <taxon>Viruses</taxon>
        <taxon>Duplodnaviria</taxon>
        <taxon>Heunggongvirae</taxon>
        <taxon>Uroviricota</taxon>
        <taxon>Caudoviricetes</taxon>
    </lineage>
</organism>
<accession>A0A8S5MP74</accession>
<feature type="domain" description="HNH nuclease" evidence="2">
    <location>
        <begin position="12"/>
        <end position="62"/>
    </location>
</feature>
<evidence type="ECO:0000313" key="3">
    <source>
        <dbReference type="EMBL" id="DAD84113.1"/>
    </source>
</evidence>
<name>A0A8S5MP74_9CAUD</name>
<dbReference type="GO" id="GO:0003676">
    <property type="term" value="F:nucleic acid binding"/>
    <property type="evidence" value="ECO:0007669"/>
    <property type="project" value="InterPro"/>
</dbReference>
<dbReference type="GO" id="GO:0004519">
    <property type="term" value="F:endonuclease activity"/>
    <property type="evidence" value="ECO:0007669"/>
    <property type="project" value="InterPro"/>
</dbReference>
<dbReference type="CDD" id="cd00085">
    <property type="entry name" value="HNHc"/>
    <property type="match status" value="1"/>
</dbReference>
<evidence type="ECO:0000256" key="1">
    <source>
        <dbReference type="SAM" id="MobiDB-lite"/>
    </source>
</evidence>
<protein>
    <submittedName>
        <fullName evidence="3">AcrIIC3 protein</fullName>
    </submittedName>
</protein>
<reference evidence="3" key="1">
    <citation type="journal article" date="2021" name="Proc. Natl. Acad. Sci. U.S.A.">
        <title>A Catalog of Tens of Thousands of Viruses from Human Metagenomes Reveals Hidden Associations with Chronic Diseases.</title>
        <authorList>
            <person name="Tisza M.J."/>
            <person name="Buck C.B."/>
        </authorList>
    </citation>
    <scope>NUCLEOTIDE SEQUENCE</scope>
    <source>
        <strain evidence="3">CtoqT5</strain>
    </source>
</reference>
<dbReference type="EMBL" id="BK014952">
    <property type="protein sequence ID" value="DAD84113.1"/>
    <property type="molecule type" value="Genomic_DNA"/>
</dbReference>
<dbReference type="GO" id="GO:0008270">
    <property type="term" value="F:zinc ion binding"/>
    <property type="evidence" value="ECO:0007669"/>
    <property type="project" value="InterPro"/>
</dbReference>
<dbReference type="Gene3D" id="1.10.30.50">
    <property type="match status" value="1"/>
</dbReference>
<dbReference type="InterPro" id="IPR002711">
    <property type="entry name" value="HNH"/>
</dbReference>
<dbReference type="SMART" id="SM00507">
    <property type="entry name" value="HNHc"/>
    <property type="match status" value="1"/>
</dbReference>
<dbReference type="InterPro" id="IPR003615">
    <property type="entry name" value="HNH_nuc"/>
</dbReference>
<feature type="region of interest" description="Disordered" evidence="1">
    <location>
        <begin position="1"/>
        <end position="20"/>
    </location>
</feature>
<proteinExistence type="predicted"/>
<evidence type="ECO:0000259" key="2">
    <source>
        <dbReference type="SMART" id="SM00507"/>
    </source>
</evidence>